<keyword evidence="4" id="KW-1185">Reference proteome</keyword>
<protein>
    <recommendedName>
        <fullName evidence="5">LanC-like protein GCL2</fullName>
    </recommendedName>
</protein>
<feature type="binding site" evidence="2">
    <location>
        <position position="209"/>
    </location>
    <ligand>
        <name>Zn(2+)</name>
        <dbReference type="ChEBI" id="CHEBI:29105"/>
    </ligand>
</feature>
<sequence>MPDLVEENEEDVVVVETWGITEQLVADFTLYSGTLGTAFLQFKAYQVTNNEVDLKLCSEIVKACDFASSQSRRDSVVGAVVNDILKNGRALGVKERCPFMFEWYGEKYWGAAHGMAGIMHVLMYAKLSPDEAEEVKCTLKYMINYRLPSGNYPSSEQDCKSDCLVHWCHGAPGMALTLIKAAEEFLEAAVNAAGVVWNRGLLKRVGICHGISGNTFVFLSLYRLTGNKEFLYRAKAFTCFLLDRAHRLISEGEMHGGDNPYSLFEGIGGMACLFLDMTQPTDSKFPAYEL</sequence>
<dbReference type="SUPFAM" id="SSF158745">
    <property type="entry name" value="LanC-like"/>
    <property type="match status" value="1"/>
</dbReference>
<dbReference type="PRINTS" id="PR01950">
    <property type="entry name" value="LANCSUPER"/>
</dbReference>
<keyword evidence="2" id="KW-0479">Metal-binding</keyword>
<proteinExistence type="inferred from homology"/>
<dbReference type="GO" id="GO:0005975">
    <property type="term" value="P:carbohydrate metabolic process"/>
    <property type="evidence" value="ECO:0007669"/>
    <property type="project" value="InterPro"/>
</dbReference>
<feature type="binding site" evidence="2">
    <location>
        <position position="208"/>
    </location>
    <ligand>
        <name>Zn(2+)</name>
        <dbReference type="ChEBI" id="CHEBI:29105"/>
    </ligand>
</feature>
<dbReference type="EMBL" id="SDRB02005770">
    <property type="protein sequence ID" value="THG13664.1"/>
    <property type="molecule type" value="Genomic_DNA"/>
</dbReference>
<dbReference type="PANTHER" id="PTHR12736:SF22">
    <property type="entry name" value="LANC-LIKE PROTEIN GCL2"/>
    <property type="match status" value="1"/>
</dbReference>
<dbReference type="PANTHER" id="PTHR12736">
    <property type="entry name" value="LANC-LIKE PROTEIN"/>
    <property type="match status" value="1"/>
</dbReference>
<dbReference type="InterPro" id="IPR007822">
    <property type="entry name" value="LANC-like"/>
</dbReference>
<dbReference type="Gene3D" id="1.50.10.10">
    <property type="match status" value="2"/>
</dbReference>
<dbReference type="Pfam" id="PF05147">
    <property type="entry name" value="LANC_like"/>
    <property type="match status" value="2"/>
</dbReference>
<dbReference type="GO" id="GO:0031179">
    <property type="term" value="P:peptide modification"/>
    <property type="evidence" value="ECO:0007669"/>
    <property type="project" value="InterPro"/>
</dbReference>
<dbReference type="PRINTS" id="PR01951">
    <property type="entry name" value="LANCEUKARYTE"/>
</dbReference>
<dbReference type="GO" id="GO:0046872">
    <property type="term" value="F:metal ion binding"/>
    <property type="evidence" value="ECO:0007669"/>
    <property type="project" value="UniProtKB-KW"/>
</dbReference>
<evidence type="ECO:0000256" key="2">
    <source>
        <dbReference type="PIRSR" id="PIRSR607822-1"/>
    </source>
</evidence>
<keyword evidence="2" id="KW-0862">Zinc</keyword>
<reference evidence="3 4" key="1">
    <citation type="journal article" date="2018" name="Proc. Natl. Acad. Sci. U.S.A.">
        <title>Draft genome sequence of Camellia sinensis var. sinensis provides insights into the evolution of the tea genome and tea quality.</title>
        <authorList>
            <person name="Wei C."/>
            <person name="Yang H."/>
            <person name="Wang S."/>
            <person name="Zhao J."/>
            <person name="Liu C."/>
            <person name="Gao L."/>
            <person name="Xia E."/>
            <person name="Lu Y."/>
            <person name="Tai Y."/>
            <person name="She G."/>
            <person name="Sun J."/>
            <person name="Cao H."/>
            <person name="Tong W."/>
            <person name="Gao Q."/>
            <person name="Li Y."/>
            <person name="Deng W."/>
            <person name="Jiang X."/>
            <person name="Wang W."/>
            <person name="Chen Q."/>
            <person name="Zhang S."/>
            <person name="Li H."/>
            <person name="Wu J."/>
            <person name="Wang P."/>
            <person name="Li P."/>
            <person name="Shi C."/>
            <person name="Zheng F."/>
            <person name="Jian J."/>
            <person name="Huang B."/>
            <person name="Shan D."/>
            <person name="Shi M."/>
            <person name="Fang C."/>
            <person name="Yue Y."/>
            <person name="Li F."/>
            <person name="Li D."/>
            <person name="Wei S."/>
            <person name="Han B."/>
            <person name="Jiang C."/>
            <person name="Yin Y."/>
            <person name="Xia T."/>
            <person name="Zhang Z."/>
            <person name="Bennetzen J.L."/>
            <person name="Zhao S."/>
            <person name="Wan X."/>
        </authorList>
    </citation>
    <scope>NUCLEOTIDE SEQUENCE [LARGE SCALE GENOMIC DNA]</scope>
    <source>
        <strain evidence="4">cv. Shuchazao</strain>
        <tissue evidence="3">Leaf</tissue>
    </source>
</reference>
<dbReference type="InterPro" id="IPR012341">
    <property type="entry name" value="6hp_glycosidase-like_sf"/>
</dbReference>
<evidence type="ECO:0000313" key="4">
    <source>
        <dbReference type="Proteomes" id="UP000306102"/>
    </source>
</evidence>
<evidence type="ECO:0008006" key="5">
    <source>
        <dbReference type="Google" id="ProtNLM"/>
    </source>
</evidence>
<dbReference type="GO" id="GO:0005886">
    <property type="term" value="C:plasma membrane"/>
    <property type="evidence" value="ECO:0007669"/>
    <property type="project" value="TreeGrafter"/>
</dbReference>
<dbReference type="Proteomes" id="UP000306102">
    <property type="component" value="Unassembled WGS sequence"/>
</dbReference>
<dbReference type="AlphaFoldDB" id="A0A4S4ECU7"/>
<evidence type="ECO:0000256" key="1">
    <source>
        <dbReference type="ARBA" id="ARBA00007179"/>
    </source>
</evidence>
<feature type="binding site" evidence="2">
    <location>
        <position position="168"/>
    </location>
    <ligand>
        <name>Zn(2+)</name>
        <dbReference type="ChEBI" id="CHEBI:29105"/>
    </ligand>
</feature>
<gene>
    <name evidence="3" type="ORF">TEA_007403</name>
</gene>
<organism evidence="3 4">
    <name type="scientific">Camellia sinensis var. sinensis</name>
    <name type="common">China tea</name>
    <dbReference type="NCBI Taxonomy" id="542762"/>
    <lineage>
        <taxon>Eukaryota</taxon>
        <taxon>Viridiplantae</taxon>
        <taxon>Streptophyta</taxon>
        <taxon>Embryophyta</taxon>
        <taxon>Tracheophyta</taxon>
        <taxon>Spermatophyta</taxon>
        <taxon>Magnoliopsida</taxon>
        <taxon>eudicotyledons</taxon>
        <taxon>Gunneridae</taxon>
        <taxon>Pentapetalae</taxon>
        <taxon>asterids</taxon>
        <taxon>Ericales</taxon>
        <taxon>Theaceae</taxon>
        <taxon>Camellia</taxon>
    </lineage>
</organism>
<comment type="caution">
    <text evidence="3">The sequence shown here is derived from an EMBL/GenBank/DDBJ whole genome shotgun (WGS) entry which is preliminary data.</text>
</comment>
<dbReference type="InterPro" id="IPR020464">
    <property type="entry name" value="LanC-like_prot_euk"/>
</dbReference>
<evidence type="ECO:0000313" key="3">
    <source>
        <dbReference type="EMBL" id="THG13664.1"/>
    </source>
</evidence>
<comment type="similarity">
    <text evidence="1">Belongs to the LanC-like protein family.</text>
</comment>
<dbReference type="SMART" id="SM01260">
    <property type="entry name" value="LANC_like"/>
    <property type="match status" value="1"/>
</dbReference>
<accession>A0A4S4ECU7</accession>
<name>A0A4S4ECU7_CAMSN</name>
<dbReference type="CDD" id="cd04794">
    <property type="entry name" value="euk_LANCL"/>
    <property type="match status" value="1"/>
</dbReference>